<dbReference type="EC" id="3.1.-.-" evidence="8"/>
<dbReference type="HAMAP" id="MF_00265">
    <property type="entry name" value="VapC_Nob1"/>
    <property type="match status" value="1"/>
</dbReference>
<keyword evidence="3 8" id="KW-0540">Nuclease</keyword>
<keyword evidence="2 8" id="KW-1277">Toxin-antitoxin system</keyword>
<dbReference type="SUPFAM" id="SSF88723">
    <property type="entry name" value="PIN domain-like"/>
    <property type="match status" value="1"/>
</dbReference>
<feature type="binding site" evidence="8">
    <location>
        <position position="112"/>
    </location>
    <ligand>
        <name>Mg(2+)</name>
        <dbReference type="ChEBI" id="CHEBI:18420"/>
    </ligand>
</feature>
<keyword evidence="4 8" id="KW-0479">Metal-binding</keyword>
<reference evidence="10 11" key="1">
    <citation type="submission" date="2015-08" db="EMBL/GenBank/DDBJ databases">
        <title>Investigation of the bacterial diversity of lava forest soil.</title>
        <authorList>
            <person name="Lee J.S."/>
        </authorList>
    </citation>
    <scope>NUCLEOTIDE SEQUENCE [LARGE SCALE GENOMIC DNA]</scope>
    <source>
        <strain evidence="10 11">GJW-30</strain>
    </source>
</reference>
<keyword evidence="5 8" id="KW-0378">Hydrolase</keyword>
<dbReference type="Gene3D" id="3.40.50.1010">
    <property type="entry name" value="5'-nuclease"/>
    <property type="match status" value="1"/>
</dbReference>
<dbReference type="PANTHER" id="PTHR33653">
    <property type="entry name" value="RIBONUCLEASE VAPC2"/>
    <property type="match status" value="1"/>
</dbReference>
<evidence type="ECO:0000256" key="7">
    <source>
        <dbReference type="ARBA" id="ARBA00038093"/>
    </source>
</evidence>
<dbReference type="PANTHER" id="PTHR33653:SF1">
    <property type="entry name" value="RIBONUCLEASE VAPC2"/>
    <property type="match status" value="1"/>
</dbReference>
<proteinExistence type="inferred from homology"/>
<evidence type="ECO:0000256" key="4">
    <source>
        <dbReference type="ARBA" id="ARBA00022723"/>
    </source>
</evidence>
<dbReference type="GO" id="GO:0016787">
    <property type="term" value="F:hydrolase activity"/>
    <property type="evidence" value="ECO:0007669"/>
    <property type="project" value="UniProtKB-KW"/>
</dbReference>
<dbReference type="InterPro" id="IPR050556">
    <property type="entry name" value="Type_II_TA_system_RNase"/>
</dbReference>
<comment type="cofactor">
    <cofactor evidence="1 8">
        <name>Mg(2+)</name>
        <dbReference type="ChEBI" id="CHEBI:18420"/>
    </cofactor>
</comment>
<evidence type="ECO:0000256" key="5">
    <source>
        <dbReference type="ARBA" id="ARBA00022801"/>
    </source>
</evidence>
<evidence type="ECO:0000256" key="8">
    <source>
        <dbReference type="HAMAP-Rule" id="MF_00265"/>
    </source>
</evidence>
<dbReference type="RefSeq" id="WP_096356407.1">
    <property type="nucleotide sequence ID" value="NZ_AP014946.1"/>
</dbReference>
<evidence type="ECO:0000313" key="11">
    <source>
        <dbReference type="Proteomes" id="UP000236884"/>
    </source>
</evidence>
<keyword evidence="11" id="KW-1185">Reference proteome</keyword>
<dbReference type="GO" id="GO:0090729">
    <property type="term" value="F:toxin activity"/>
    <property type="evidence" value="ECO:0007669"/>
    <property type="project" value="UniProtKB-KW"/>
</dbReference>
<gene>
    <name evidence="10" type="primary">fitB_3</name>
    <name evidence="8" type="synonym">vapC</name>
    <name evidence="10" type="ORF">GJW-30_1_02849</name>
</gene>
<comment type="similarity">
    <text evidence="7 8">Belongs to the PINc/VapC protein family.</text>
</comment>
<name>A0A0S3PWL1_9BRAD</name>
<protein>
    <recommendedName>
        <fullName evidence="8">Ribonuclease VapC</fullName>
        <shortName evidence="8">RNase VapC</shortName>
        <ecNumber evidence="8">3.1.-.-</ecNumber>
    </recommendedName>
    <alternativeName>
        <fullName evidence="8">Toxin VapC</fullName>
    </alternativeName>
</protein>
<evidence type="ECO:0000256" key="2">
    <source>
        <dbReference type="ARBA" id="ARBA00022649"/>
    </source>
</evidence>
<dbReference type="GO" id="GO:0000287">
    <property type="term" value="F:magnesium ion binding"/>
    <property type="evidence" value="ECO:0007669"/>
    <property type="project" value="UniProtKB-UniRule"/>
</dbReference>
<evidence type="ECO:0000259" key="9">
    <source>
        <dbReference type="Pfam" id="PF01850"/>
    </source>
</evidence>
<comment type="function">
    <text evidence="8">Toxic component of a toxin-antitoxin (TA) system. An RNase.</text>
</comment>
<organism evidence="10 11">
    <name type="scientific">Variibacter gotjawalensis</name>
    <dbReference type="NCBI Taxonomy" id="1333996"/>
    <lineage>
        <taxon>Bacteria</taxon>
        <taxon>Pseudomonadati</taxon>
        <taxon>Pseudomonadota</taxon>
        <taxon>Alphaproteobacteria</taxon>
        <taxon>Hyphomicrobiales</taxon>
        <taxon>Nitrobacteraceae</taxon>
        <taxon>Variibacter</taxon>
    </lineage>
</organism>
<dbReference type="GO" id="GO:0004540">
    <property type="term" value="F:RNA nuclease activity"/>
    <property type="evidence" value="ECO:0007669"/>
    <property type="project" value="InterPro"/>
</dbReference>
<dbReference type="AlphaFoldDB" id="A0A0S3PWL1"/>
<evidence type="ECO:0000256" key="6">
    <source>
        <dbReference type="ARBA" id="ARBA00022842"/>
    </source>
</evidence>
<feature type="binding site" evidence="8">
    <location>
        <position position="7"/>
    </location>
    <ligand>
        <name>Mg(2+)</name>
        <dbReference type="ChEBI" id="CHEBI:18420"/>
    </ligand>
</feature>
<dbReference type="InterPro" id="IPR029060">
    <property type="entry name" value="PIN-like_dom_sf"/>
</dbReference>
<keyword evidence="8" id="KW-0800">Toxin</keyword>
<evidence type="ECO:0000313" key="10">
    <source>
        <dbReference type="EMBL" id="BAT60313.1"/>
    </source>
</evidence>
<dbReference type="Pfam" id="PF01850">
    <property type="entry name" value="PIN"/>
    <property type="match status" value="1"/>
</dbReference>
<dbReference type="InterPro" id="IPR022907">
    <property type="entry name" value="VapC_family"/>
</dbReference>
<feature type="domain" description="PIN" evidence="9">
    <location>
        <begin position="4"/>
        <end position="137"/>
    </location>
</feature>
<keyword evidence="6 8" id="KW-0460">Magnesium</keyword>
<dbReference type="EMBL" id="AP014946">
    <property type="protein sequence ID" value="BAT60313.1"/>
    <property type="molecule type" value="Genomic_DNA"/>
</dbReference>
<evidence type="ECO:0000256" key="3">
    <source>
        <dbReference type="ARBA" id="ARBA00022722"/>
    </source>
</evidence>
<evidence type="ECO:0000256" key="1">
    <source>
        <dbReference type="ARBA" id="ARBA00001946"/>
    </source>
</evidence>
<dbReference type="Proteomes" id="UP000236884">
    <property type="component" value="Chromosome"/>
</dbReference>
<sequence>MTRYLLDTNALSILAPAAREPDQRSKAFQQWALDRHENLFLSAVTLTEVQSGISRLHRKRAHKRAQVLEDWLDSVIQIYDARIYALTTEIALETGRLVDRAAGAGADPGFEDAAIAATAATEGMTVVTSNTRHFKHFGVPFITPPD</sequence>
<accession>A0A0S3PWL1</accession>
<dbReference type="KEGG" id="vgo:GJW-30_1_02849"/>
<dbReference type="OrthoDB" id="7188375at2"/>
<dbReference type="InterPro" id="IPR002716">
    <property type="entry name" value="PIN_dom"/>
</dbReference>